<proteinExistence type="predicted"/>
<comment type="caution">
    <text evidence="3">The sequence shown here is derived from an EMBL/GenBank/DDBJ whole genome shotgun (WGS) entry which is preliminary data.</text>
</comment>
<feature type="domain" description="HD" evidence="2">
    <location>
        <begin position="40"/>
        <end position="139"/>
    </location>
</feature>
<name>A0A1W2LPZ9_9PSEU</name>
<dbReference type="AlphaFoldDB" id="A0A1W2LPZ9"/>
<reference evidence="3 4" key="1">
    <citation type="submission" date="2016-12" db="EMBL/GenBank/DDBJ databases">
        <title>Amycolatopsis keratiniphila subsp. keratiniphila genome sequencing and assembly.</title>
        <authorList>
            <person name="Mayilraj S."/>
            <person name="Kaur N."/>
        </authorList>
    </citation>
    <scope>NUCLEOTIDE SEQUENCE [LARGE SCALE GENOMIC DNA]</scope>
    <source>
        <strain evidence="3 4">DSM 44409</strain>
    </source>
</reference>
<dbReference type="InterPro" id="IPR006674">
    <property type="entry name" value="HD_domain"/>
</dbReference>
<dbReference type="OrthoDB" id="338520at2"/>
<gene>
    <name evidence="3" type="ORF">AVR91_0226445</name>
</gene>
<dbReference type="Pfam" id="PF01966">
    <property type="entry name" value="HD"/>
    <property type="match status" value="1"/>
</dbReference>
<dbReference type="EMBL" id="LQMT02000025">
    <property type="protein sequence ID" value="ONF65497.1"/>
    <property type="molecule type" value="Genomic_DNA"/>
</dbReference>
<dbReference type="SUPFAM" id="SSF109604">
    <property type="entry name" value="HD-domain/PDEase-like"/>
    <property type="match status" value="1"/>
</dbReference>
<sequence length="207" mass="22376">MPSSALRRALTEPGEPPLRPLPDEVSGLLEELAAPPRLAAHLRAVHDVTCSLADWLEKQHPEVVFDREETLFGAAVHDIGKTIHREELSGPGSAHEQAGYELLVSRGIAESRARFARTHAVWRADVGVEDLLVSVADKVWKAKRVTDLEQALIERLAVATGQPPWQIFSGLDDVLDRIAAGADGRLAFQASHPVGDRPQTARGSGSG</sequence>
<dbReference type="Gene3D" id="1.10.3210.10">
    <property type="entry name" value="Hypothetical protein af1432"/>
    <property type="match status" value="1"/>
</dbReference>
<accession>A0A1W2LPZ9</accession>
<dbReference type="RefSeq" id="WP_063271347.1">
    <property type="nucleotide sequence ID" value="NZ_LQMT02000025.1"/>
</dbReference>
<evidence type="ECO:0000259" key="2">
    <source>
        <dbReference type="Pfam" id="PF01966"/>
    </source>
</evidence>
<keyword evidence="3" id="KW-0378">Hydrolase</keyword>
<dbReference type="Proteomes" id="UP000076660">
    <property type="component" value="Unassembled WGS sequence"/>
</dbReference>
<feature type="region of interest" description="Disordered" evidence="1">
    <location>
        <begin position="1"/>
        <end position="23"/>
    </location>
</feature>
<protein>
    <submittedName>
        <fullName evidence="3">Phosphohydrolase</fullName>
    </submittedName>
</protein>
<evidence type="ECO:0000313" key="3">
    <source>
        <dbReference type="EMBL" id="ONF65497.1"/>
    </source>
</evidence>
<dbReference type="GO" id="GO:0016787">
    <property type="term" value="F:hydrolase activity"/>
    <property type="evidence" value="ECO:0007669"/>
    <property type="project" value="UniProtKB-KW"/>
</dbReference>
<evidence type="ECO:0000256" key="1">
    <source>
        <dbReference type="SAM" id="MobiDB-lite"/>
    </source>
</evidence>
<evidence type="ECO:0000313" key="4">
    <source>
        <dbReference type="Proteomes" id="UP000076660"/>
    </source>
</evidence>
<organism evidence="3 4">
    <name type="scientific">Amycolatopsis keratiniphila subsp. keratiniphila</name>
    <dbReference type="NCBI Taxonomy" id="227715"/>
    <lineage>
        <taxon>Bacteria</taxon>
        <taxon>Bacillati</taxon>
        <taxon>Actinomycetota</taxon>
        <taxon>Actinomycetes</taxon>
        <taxon>Pseudonocardiales</taxon>
        <taxon>Pseudonocardiaceae</taxon>
        <taxon>Amycolatopsis</taxon>
        <taxon>Amycolatopsis japonica group</taxon>
    </lineage>
</organism>